<gene>
    <name evidence="1" type="ORF">J5U23_01109</name>
</gene>
<dbReference type="KEGG" id="sshi:J5U23_01109"/>
<name>A0A8F5BN86_SACSH</name>
<dbReference type="RefSeq" id="WP_218267232.1">
    <property type="nucleotide sequence ID" value="NZ_CP077717.1"/>
</dbReference>
<protein>
    <submittedName>
        <fullName evidence="1">Uncharacterized protein</fullName>
    </submittedName>
</protein>
<dbReference type="GeneID" id="65562698"/>
<dbReference type="Proteomes" id="UP000694018">
    <property type="component" value="Chromosome"/>
</dbReference>
<sequence>MFCYRLVLVDDRYFMYIYDGDKIIGLIPLDKNQSTSMGKVKEYEDRFGWKQCVN</sequence>
<dbReference type="AlphaFoldDB" id="A0A8F5BN86"/>
<evidence type="ECO:0000313" key="2">
    <source>
        <dbReference type="Proteomes" id="UP000694018"/>
    </source>
</evidence>
<proteinExistence type="predicted"/>
<reference evidence="1" key="1">
    <citation type="journal article" date="2021" name="Environ. Microbiol.">
        <title>New insights into the diversity and evolution of the archaeal mobilome from three complete genomes of Saccharolobus shibatae.</title>
        <authorList>
            <person name="Medvedeva S."/>
            <person name="Brandt D."/>
            <person name="Cvirkaite-Krupovic V."/>
            <person name="Liu Y."/>
            <person name="Severinov K."/>
            <person name="Ishino S."/>
            <person name="Ishino Y."/>
            <person name="Prangishvili D."/>
            <person name="Kalinowski J."/>
            <person name="Krupovic M."/>
        </authorList>
    </citation>
    <scope>NUCLEOTIDE SEQUENCE</scope>
    <source>
        <strain evidence="1">B12</strain>
    </source>
</reference>
<dbReference type="OrthoDB" id="35228at2157"/>
<evidence type="ECO:0000313" key="1">
    <source>
        <dbReference type="EMBL" id="QXJ28241.1"/>
    </source>
</evidence>
<accession>A0A8F5BN86</accession>
<organism evidence="1 2">
    <name type="scientific">Saccharolobus shibatae (strain ATCC 51178 / DSM 5389 / JCM 8931 / NBRC 15437 / B12)</name>
    <name type="common">Sulfolobus shibatae</name>
    <dbReference type="NCBI Taxonomy" id="523848"/>
    <lineage>
        <taxon>Archaea</taxon>
        <taxon>Thermoproteota</taxon>
        <taxon>Thermoprotei</taxon>
        <taxon>Sulfolobales</taxon>
        <taxon>Sulfolobaceae</taxon>
        <taxon>Saccharolobus</taxon>
    </lineage>
</organism>
<dbReference type="EMBL" id="CP077717">
    <property type="protein sequence ID" value="QXJ28241.1"/>
    <property type="molecule type" value="Genomic_DNA"/>
</dbReference>